<comment type="caution">
    <text evidence="3">The sequence shown here is derived from an EMBL/GenBank/DDBJ whole genome shotgun (WGS) entry which is preliminary data.</text>
</comment>
<dbReference type="Pfam" id="PF13621">
    <property type="entry name" value="Cupin_8"/>
    <property type="match status" value="1"/>
</dbReference>
<proteinExistence type="inferred from homology"/>
<dbReference type="Proteomes" id="UP001603857">
    <property type="component" value="Unassembled WGS sequence"/>
</dbReference>
<dbReference type="SMART" id="SM00558">
    <property type="entry name" value="JmjC"/>
    <property type="match status" value="1"/>
</dbReference>
<evidence type="ECO:0000259" key="2">
    <source>
        <dbReference type="PROSITE" id="PS51184"/>
    </source>
</evidence>
<dbReference type="PROSITE" id="PS51184">
    <property type="entry name" value="JMJC"/>
    <property type="match status" value="1"/>
</dbReference>
<dbReference type="SUPFAM" id="SSF51197">
    <property type="entry name" value="Clavaminate synthase-like"/>
    <property type="match status" value="1"/>
</dbReference>
<keyword evidence="4" id="KW-1185">Reference proteome</keyword>
<dbReference type="Gene3D" id="2.60.120.650">
    <property type="entry name" value="Cupin"/>
    <property type="match status" value="1"/>
</dbReference>
<reference evidence="3 4" key="1">
    <citation type="submission" date="2024-08" db="EMBL/GenBank/DDBJ databases">
        <title>Insights into the chromosomal genome structure of Flemingia macrophylla.</title>
        <authorList>
            <person name="Ding Y."/>
            <person name="Zhao Y."/>
            <person name="Bi W."/>
            <person name="Wu M."/>
            <person name="Zhao G."/>
            <person name="Gong Y."/>
            <person name="Li W."/>
            <person name="Zhang P."/>
        </authorList>
    </citation>
    <scope>NUCLEOTIDE SEQUENCE [LARGE SCALE GENOMIC DNA]</scope>
    <source>
        <strain evidence="3">DYQJB</strain>
        <tissue evidence="3">Leaf</tissue>
    </source>
</reference>
<dbReference type="PANTHER" id="PTHR12461:SF102">
    <property type="entry name" value="LYSINE-SPECIFIC DEMETHYLASE JMJ31"/>
    <property type="match status" value="1"/>
</dbReference>
<accession>A0ABD1LJ33</accession>
<gene>
    <name evidence="3" type="ORF">Fmac_027893</name>
</gene>
<feature type="domain" description="JmjC" evidence="2">
    <location>
        <begin position="123"/>
        <end position="303"/>
    </location>
</feature>
<name>A0ABD1LJ33_9FABA</name>
<comment type="similarity">
    <text evidence="1">Belongs to the JARID1 histone demethylase family.</text>
</comment>
<protein>
    <recommendedName>
        <fullName evidence="2">JmjC domain-containing protein</fullName>
    </recommendedName>
</protein>
<dbReference type="InterPro" id="IPR041667">
    <property type="entry name" value="Cupin_8"/>
</dbReference>
<sequence length="582" mass="65710">MESSSSIRIRTYEELPSAKDFESLIEAANVPAVFRGCTNDWKALFHWNPSNGGLDYLQARVGSCMVEAMISQSAPVFYGDLGSHQRVPLPFSNFVGFCKKRMQVQGEDQQCIDHCNASQTHDDTQHAYLDLEDVPEQIYLAQVSIMNSDCQENVQLATLREDIHMPQILEAKELSSINLWMNNAQARSSTHYDPHHNLLCIVSGCKQVVLWPPSASPSLYPMPIYGEASNHSAVTLENPDYSIYPRAECSMEFAQKVVLQAGDALFIPEGWFHQVDSDDLTIAINFWWRSNMMSSMLEHMDAYYLRRILRRLIDKEMDQLLFKLGMGTRMHVYKLPNNGQADHADDNYGQLLKGMDLKEKNLKERNPLLELEPAAVQVLHELVSLVHNSVSANQDQQSLSTSLNDYELVGNDKCERIVNVDLKDDLVAKILWDVKPETLQDVFLAMAARARASVVRARATAATVRELRGEGEGDNLVRLRRGKAMTATDDGDSDSELNFPRTLEALVLHVLSPVGAEVLTRKFDEMDQLTLGEDRNRFYEVFYSAFDDQSAAMNSILKGKELFTQQAFKNVLDKFVGVNLQS</sequence>
<dbReference type="AlphaFoldDB" id="A0ABD1LJ33"/>
<evidence type="ECO:0000313" key="4">
    <source>
        <dbReference type="Proteomes" id="UP001603857"/>
    </source>
</evidence>
<evidence type="ECO:0000313" key="3">
    <source>
        <dbReference type="EMBL" id="KAL2323514.1"/>
    </source>
</evidence>
<organism evidence="3 4">
    <name type="scientific">Flemingia macrophylla</name>
    <dbReference type="NCBI Taxonomy" id="520843"/>
    <lineage>
        <taxon>Eukaryota</taxon>
        <taxon>Viridiplantae</taxon>
        <taxon>Streptophyta</taxon>
        <taxon>Embryophyta</taxon>
        <taxon>Tracheophyta</taxon>
        <taxon>Spermatophyta</taxon>
        <taxon>Magnoliopsida</taxon>
        <taxon>eudicotyledons</taxon>
        <taxon>Gunneridae</taxon>
        <taxon>Pentapetalae</taxon>
        <taxon>rosids</taxon>
        <taxon>fabids</taxon>
        <taxon>Fabales</taxon>
        <taxon>Fabaceae</taxon>
        <taxon>Papilionoideae</taxon>
        <taxon>50 kb inversion clade</taxon>
        <taxon>NPAAA clade</taxon>
        <taxon>indigoferoid/millettioid clade</taxon>
        <taxon>Phaseoleae</taxon>
        <taxon>Flemingia</taxon>
    </lineage>
</organism>
<evidence type="ECO:0000256" key="1">
    <source>
        <dbReference type="ARBA" id="ARBA00006801"/>
    </source>
</evidence>
<dbReference type="EMBL" id="JBGMDY010000009">
    <property type="protein sequence ID" value="KAL2323514.1"/>
    <property type="molecule type" value="Genomic_DNA"/>
</dbReference>
<dbReference type="InterPro" id="IPR003347">
    <property type="entry name" value="JmjC_dom"/>
</dbReference>
<dbReference type="FunFam" id="2.60.120.650:FF:000053">
    <property type="entry name" value="2-oxoglutarate (2OG) and Fe(II)-dependent oxygenase superfamily protein"/>
    <property type="match status" value="1"/>
</dbReference>
<dbReference type="PANTHER" id="PTHR12461">
    <property type="entry name" value="HYPOXIA-INDUCIBLE FACTOR 1 ALPHA INHIBITOR-RELATED"/>
    <property type="match status" value="1"/>
</dbReference>